<evidence type="ECO:0000313" key="1">
    <source>
        <dbReference type="EMBL" id="KKU40717.1"/>
    </source>
</evidence>
<sequence length="103" mass="11608">MLVVLVCVGWWWNIRSTLLEGGSGLQELWQEVQGTKQDISKQTQSSRTQLSETFDVIKDTIGEAVSEEAKDQITSQVVEDMKDTLDVQKEEIGDPLIQEQTNP</sequence>
<dbReference type="AlphaFoldDB" id="A0A0G1Q7A7"/>
<evidence type="ECO:0000313" key="2">
    <source>
        <dbReference type="Proteomes" id="UP000034795"/>
    </source>
</evidence>
<proteinExistence type="predicted"/>
<accession>A0A0G1Q7A7</accession>
<gene>
    <name evidence="1" type="ORF">UX57_C0011G0003</name>
</gene>
<dbReference type="EMBL" id="LCMS01000011">
    <property type="protein sequence ID" value="KKU40717.1"/>
    <property type="molecule type" value="Genomic_DNA"/>
</dbReference>
<dbReference type="Proteomes" id="UP000034795">
    <property type="component" value="Unassembled WGS sequence"/>
</dbReference>
<name>A0A0G1Q7A7_9BACT</name>
<protein>
    <submittedName>
        <fullName evidence="1">Uncharacterized protein</fullName>
    </submittedName>
</protein>
<reference evidence="1 2" key="1">
    <citation type="journal article" date="2015" name="Nature">
        <title>rRNA introns, odd ribosomes, and small enigmatic genomes across a large radiation of phyla.</title>
        <authorList>
            <person name="Brown C.T."/>
            <person name="Hug L.A."/>
            <person name="Thomas B.C."/>
            <person name="Sharon I."/>
            <person name="Castelle C.J."/>
            <person name="Singh A."/>
            <person name="Wilkins M.J."/>
            <person name="Williams K.H."/>
            <person name="Banfield J.F."/>
        </authorList>
    </citation>
    <scope>NUCLEOTIDE SEQUENCE [LARGE SCALE GENOMIC DNA]</scope>
</reference>
<comment type="caution">
    <text evidence="1">The sequence shown here is derived from an EMBL/GenBank/DDBJ whole genome shotgun (WGS) entry which is preliminary data.</text>
</comment>
<organism evidence="1 2">
    <name type="scientific">Candidatus Uhrbacteria bacterium GW2011_GWE2_46_68</name>
    <dbReference type="NCBI Taxonomy" id="1618994"/>
    <lineage>
        <taxon>Bacteria</taxon>
        <taxon>Candidatus Uhriibacteriota</taxon>
    </lineage>
</organism>
<dbReference type="STRING" id="1618994.UX57_C0011G0003"/>